<protein>
    <recommendedName>
        <fullName evidence="5">Release factor glutamine methyltransferase</fullName>
        <shortName evidence="5">RF MTase</shortName>
        <ecNumber evidence="5">2.1.1.297</ecNumber>
    </recommendedName>
    <alternativeName>
        <fullName evidence="5">N5-glutamine methyltransferase PrmC</fullName>
    </alternativeName>
    <alternativeName>
        <fullName evidence="5">Protein-(glutamine-N5) MTase PrmC</fullName>
    </alternativeName>
    <alternativeName>
        <fullName evidence="5">Protein-glutamine N-methyltransferase PrmC</fullName>
    </alternativeName>
</protein>
<dbReference type="SUPFAM" id="SSF53335">
    <property type="entry name" value="S-adenosyl-L-methionine-dependent methyltransferases"/>
    <property type="match status" value="1"/>
</dbReference>
<dbReference type="Pfam" id="PF05175">
    <property type="entry name" value="MTS"/>
    <property type="match status" value="1"/>
</dbReference>
<dbReference type="GO" id="GO:0032259">
    <property type="term" value="P:methylation"/>
    <property type="evidence" value="ECO:0007669"/>
    <property type="project" value="UniProtKB-KW"/>
</dbReference>
<evidence type="ECO:0000313" key="9">
    <source>
        <dbReference type="Proteomes" id="UP000673975"/>
    </source>
</evidence>
<accession>A0A8J7RS83</accession>
<keyword evidence="3 5" id="KW-0949">S-adenosyl-L-methionine</keyword>
<evidence type="ECO:0000256" key="5">
    <source>
        <dbReference type="HAMAP-Rule" id="MF_02126"/>
    </source>
</evidence>
<dbReference type="AlphaFoldDB" id="A0A8J7RS83"/>
<comment type="similarity">
    <text evidence="5">Belongs to the protein N5-glutamine methyltransferase family. PrmC subfamily.</text>
</comment>
<reference evidence="8" key="1">
    <citation type="submission" date="2021-02" db="EMBL/GenBank/DDBJ databases">
        <title>Natronogracilivirga saccharolytica gen. nov. sp. nov. a new anaerobic, haloalkiliphilic carbohydrate-fermenting bacterium from soda lake and proposing of Cyclonatronumiaceae fam. nov. in the phylum Balneolaeota.</title>
        <authorList>
            <person name="Zhilina T.N."/>
            <person name="Sorokin D.Y."/>
            <person name="Zavarzina D.G."/>
            <person name="Toshchakov S.V."/>
            <person name="Kublanov I.V."/>
        </authorList>
    </citation>
    <scope>NUCLEOTIDE SEQUENCE</scope>
    <source>
        <strain evidence="8">Z-1702</strain>
    </source>
</reference>
<comment type="caution">
    <text evidence="5">Lacks conserved residue(s) required for the propagation of feature annotation.</text>
</comment>
<dbReference type="Pfam" id="PF17827">
    <property type="entry name" value="PrmC_N"/>
    <property type="match status" value="1"/>
</dbReference>
<proteinExistence type="inferred from homology"/>
<dbReference type="NCBIfam" id="TIGR00536">
    <property type="entry name" value="hemK_fam"/>
    <property type="match status" value="1"/>
</dbReference>
<gene>
    <name evidence="5 8" type="primary">prmC</name>
    <name evidence="8" type="ORF">NATSA_04890</name>
</gene>
<evidence type="ECO:0000259" key="7">
    <source>
        <dbReference type="Pfam" id="PF17827"/>
    </source>
</evidence>
<feature type="binding site" evidence="5">
    <location>
        <position position="190"/>
    </location>
    <ligand>
        <name>S-adenosyl-L-methionine</name>
        <dbReference type="ChEBI" id="CHEBI:59789"/>
    </ligand>
</feature>
<dbReference type="InterPro" id="IPR029063">
    <property type="entry name" value="SAM-dependent_MTases_sf"/>
</dbReference>
<feature type="binding site" evidence="5">
    <location>
        <begin position="190"/>
        <end position="193"/>
    </location>
    <ligand>
        <name>substrate</name>
    </ligand>
</feature>
<dbReference type="InterPro" id="IPR002052">
    <property type="entry name" value="DNA_methylase_N6_adenine_CS"/>
</dbReference>
<evidence type="ECO:0000256" key="4">
    <source>
        <dbReference type="ARBA" id="ARBA00048391"/>
    </source>
</evidence>
<feature type="domain" description="Methyltransferase small" evidence="6">
    <location>
        <begin position="108"/>
        <end position="200"/>
    </location>
</feature>
<dbReference type="InterPro" id="IPR004556">
    <property type="entry name" value="HemK-like"/>
</dbReference>
<dbReference type="NCBIfam" id="TIGR03534">
    <property type="entry name" value="RF_mod_PrmC"/>
    <property type="match status" value="1"/>
</dbReference>
<evidence type="ECO:0000256" key="1">
    <source>
        <dbReference type="ARBA" id="ARBA00022603"/>
    </source>
</evidence>
<dbReference type="Proteomes" id="UP000673975">
    <property type="component" value="Unassembled WGS sequence"/>
</dbReference>
<comment type="function">
    <text evidence="5">Methylates the class 1 translation termination release factors RF1/PrfA and RF2/PrfB on the glutamine residue of the universally conserved GGQ motif.</text>
</comment>
<organism evidence="8 9">
    <name type="scientific">Natronogracilivirga saccharolytica</name>
    <dbReference type="NCBI Taxonomy" id="2812953"/>
    <lineage>
        <taxon>Bacteria</taxon>
        <taxon>Pseudomonadati</taxon>
        <taxon>Balneolota</taxon>
        <taxon>Balneolia</taxon>
        <taxon>Balneolales</taxon>
        <taxon>Cyclonatronaceae</taxon>
        <taxon>Natronogracilivirga</taxon>
    </lineage>
</organism>
<dbReference type="HAMAP" id="MF_02126">
    <property type="entry name" value="RF_methyltr_PrmC"/>
    <property type="match status" value="1"/>
</dbReference>
<dbReference type="InterPro" id="IPR040758">
    <property type="entry name" value="PrmC_N"/>
</dbReference>
<dbReference type="InterPro" id="IPR019874">
    <property type="entry name" value="RF_methyltr_PrmC"/>
</dbReference>
<dbReference type="Gene3D" id="3.40.50.150">
    <property type="entry name" value="Vaccinia Virus protein VP39"/>
    <property type="match status" value="1"/>
</dbReference>
<keyword evidence="9" id="KW-1185">Reference proteome</keyword>
<dbReference type="GO" id="GO:0102559">
    <property type="term" value="F:peptide chain release factor N(5)-glutamine methyltransferase activity"/>
    <property type="evidence" value="ECO:0007669"/>
    <property type="project" value="UniProtKB-EC"/>
</dbReference>
<evidence type="ECO:0000256" key="2">
    <source>
        <dbReference type="ARBA" id="ARBA00022679"/>
    </source>
</evidence>
<dbReference type="InterPro" id="IPR007848">
    <property type="entry name" value="Small_mtfrase_dom"/>
</dbReference>
<feature type="binding site" evidence="5">
    <location>
        <position position="148"/>
    </location>
    <ligand>
        <name>S-adenosyl-L-methionine</name>
        <dbReference type="ChEBI" id="CHEBI:59789"/>
    </ligand>
</feature>
<dbReference type="EC" id="2.1.1.297" evidence="5"/>
<dbReference type="PANTHER" id="PTHR18895:SF74">
    <property type="entry name" value="MTRF1L RELEASE FACTOR GLUTAMINE METHYLTRANSFERASE"/>
    <property type="match status" value="1"/>
</dbReference>
<evidence type="ECO:0000313" key="8">
    <source>
        <dbReference type="EMBL" id="MBP3191997.1"/>
    </source>
</evidence>
<evidence type="ECO:0000256" key="3">
    <source>
        <dbReference type="ARBA" id="ARBA00022691"/>
    </source>
</evidence>
<dbReference type="EMBL" id="JAFIDN010000003">
    <property type="protein sequence ID" value="MBP3191997.1"/>
    <property type="molecule type" value="Genomic_DNA"/>
</dbReference>
<dbReference type="GO" id="GO:0003676">
    <property type="term" value="F:nucleic acid binding"/>
    <property type="evidence" value="ECO:0007669"/>
    <property type="project" value="InterPro"/>
</dbReference>
<sequence length="281" mass="31904">MQKPDWTVVEMLEWATGYFEDKNVPSPRLSIEWLLAHVLQVKRLDLYLQFDRPLTRPELDSLKPLVQRRARHEPLQYITGSTDFYNLTLAVTPDVLIPRPETEQLVDLILQEHPRDKKRRVLDIGTGSGCIALALKKARPDWIITGMDISEAALEIARSNADNESLEVTFHRGDLSSYRPGGKIDIIVSNPPYVHKHETEDLEKQVAAFEPLTALVTDDVSGIYSKLLSLCRESLSPEGRFYFEINESDGDEIADLCRSASFRSRLLKDDAGKHRFVAGSF</sequence>
<dbReference type="PROSITE" id="PS00092">
    <property type="entry name" value="N6_MTASE"/>
    <property type="match status" value="1"/>
</dbReference>
<dbReference type="CDD" id="cd02440">
    <property type="entry name" value="AdoMet_MTases"/>
    <property type="match status" value="1"/>
</dbReference>
<keyword evidence="2 5" id="KW-0808">Transferase</keyword>
<comment type="caution">
    <text evidence="8">The sequence shown here is derived from an EMBL/GenBank/DDBJ whole genome shotgun (WGS) entry which is preliminary data.</text>
</comment>
<feature type="domain" description="Release factor glutamine methyltransferase N-terminal" evidence="7">
    <location>
        <begin position="10"/>
        <end position="80"/>
    </location>
</feature>
<name>A0A8J7RS83_9BACT</name>
<dbReference type="InterPro" id="IPR050320">
    <property type="entry name" value="N5-glutamine_MTase"/>
</dbReference>
<dbReference type="PANTHER" id="PTHR18895">
    <property type="entry name" value="HEMK METHYLTRANSFERASE"/>
    <property type="match status" value="1"/>
</dbReference>
<feature type="binding site" evidence="5">
    <location>
        <begin position="125"/>
        <end position="129"/>
    </location>
    <ligand>
        <name>S-adenosyl-L-methionine</name>
        <dbReference type="ChEBI" id="CHEBI:59789"/>
    </ligand>
</feature>
<evidence type="ECO:0000259" key="6">
    <source>
        <dbReference type="Pfam" id="PF05175"/>
    </source>
</evidence>
<comment type="catalytic activity">
    <reaction evidence="4 5">
        <text>L-glutaminyl-[peptide chain release factor] + S-adenosyl-L-methionine = N(5)-methyl-L-glutaminyl-[peptide chain release factor] + S-adenosyl-L-homocysteine + H(+)</text>
        <dbReference type="Rhea" id="RHEA:42896"/>
        <dbReference type="Rhea" id="RHEA-COMP:10271"/>
        <dbReference type="Rhea" id="RHEA-COMP:10272"/>
        <dbReference type="ChEBI" id="CHEBI:15378"/>
        <dbReference type="ChEBI" id="CHEBI:30011"/>
        <dbReference type="ChEBI" id="CHEBI:57856"/>
        <dbReference type="ChEBI" id="CHEBI:59789"/>
        <dbReference type="ChEBI" id="CHEBI:61891"/>
        <dbReference type="EC" id="2.1.1.297"/>
    </reaction>
</comment>
<dbReference type="Gene3D" id="1.10.8.10">
    <property type="entry name" value="DNA helicase RuvA subunit, C-terminal domain"/>
    <property type="match status" value="1"/>
</dbReference>
<keyword evidence="1 5" id="KW-0489">Methyltransferase</keyword>